<dbReference type="Proteomes" id="UP000003821">
    <property type="component" value="Unassembled WGS sequence"/>
</dbReference>
<organism evidence="1 2">
    <name type="scientific">Anaerococcus vaginalis ATCC 51170</name>
    <dbReference type="NCBI Taxonomy" id="655811"/>
    <lineage>
        <taxon>Bacteria</taxon>
        <taxon>Bacillati</taxon>
        <taxon>Bacillota</taxon>
        <taxon>Tissierellia</taxon>
        <taxon>Tissierellales</taxon>
        <taxon>Peptoniphilaceae</taxon>
        <taxon>Anaerococcus</taxon>
    </lineage>
</organism>
<comment type="caution">
    <text evidence="1">The sequence shown here is derived from an EMBL/GenBank/DDBJ whole genome shotgun (WGS) entry which is preliminary data.</text>
</comment>
<accession>C7HVI6</accession>
<dbReference type="EMBL" id="ACXU01000020">
    <property type="protein sequence ID" value="EEU12269.1"/>
    <property type="molecule type" value="Genomic_DNA"/>
</dbReference>
<reference evidence="1 2" key="1">
    <citation type="submission" date="2009-08" db="EMBL/GenBank/DDBJ databases">
        <authorList>
            <person name="Muzny D."/>
            <person name="Qin X."/>
            <person name="Deng J."/>
            <person name="Jiang H."/>
            <person name="Liu Y."/>
            <person name="Qu J."/>
            <person name="Song X.-Z."/>
            <person name="Zhang L."/>
            <person name="Thornton R."/>
            <person name="Coyle M."/>
            <person name="Francisco L."/>
            <person name="Jackson L."/>
            <person name="Javaid M."/>
            <person name="Korchina V."/>
            <person name="Kovar C."/>
            <person name="Mata R."/>
            <person name="Mathew T."/>
            <person name="Ngo R."/>
            <person name="Nguyen L."/>
            <person name="Nguyen N."/>
            <person name="Okwuonu G."/>
            <person name="Ongeri F."/>
            <person name="Pham C."/>
            <person name="Simmons D."/>
            <person name="Wilczek-Boney K."/>
            <person name="Hale W."/>
            <person name="Jakkamsetti A."/>
            <person name="Pham P."/>
            <person name="Ruth R."/>
            <person name="San Lucas F."/>
            <person name="Warren J."/>
            <person name="Zhang J."/>
            <person name="Zhao Z."/>
            <person name="Zhou C."/>
            <person name="Zhu D."/>
            <person name="Lee S."/>
            <person name="Bess C."/>
            <person name="Blankenburg K."/>
            <person name="Forbes L."/>
            <person name="Fu Q."/>
            <person name="Gubbala S."/>
            <person name="Hirani K."/>
            <person name="Jayaseelan J.C."/>
            <person name="Lara F."/>
            <person name="Munidasa M."/>
            <person name="Palculict T."/>
            <person name="Patil S."/>
            <person name="Pu L.-L."/>
            <person name="Saada N."/>
            <person name="Tang L."/>
            <person name="Weissenberger G."/>
            <person name="Zhu Y."/>
            <person name="Hemphill L."/>
            <person name="Shang Y."/>
            <person name="Youmans B."/>
            <person name="Ayvaz T."/>
            <person name="Ross M."/>
            <person name="Santibanez J."/>
            <person name="Aqrawi P."/>
            <person name="Gross S."/>
            <person name="Joshi V."/>
            <person name="Fowler G."/>
            <person name="Nazareth L."/>
            <person name="Reid J."/>
            <person name="Worley K."/>
            <person name="Petrosino J."/>
            <person name="Highlander S."/>
            <person name="Gibbs R."/>
            <person name="Gibbs R."/>
        </authorList>
    </citation>
    <scope>NUCLEOTIDE SEQUENCE [LARGE SCALE GENOMIC DNA]</scope>
    <source>
        <strain evidence="1 2">ATCC 51170</strain>
    </source>
</reference>
<protein>
    <submittedName>
        <fullName evidence="1">Uncharacterized protein</fullName>
    </submittedName>
</protein>
<proteinExistence type="predicted"/>
<keyword evidence="2" id="KW-1185">Reference proteome</keyword>
<dbReference type="AlphaFoldDB" id="C7HVI6"/>
<gene>
    <name evidence="1" type="ORF">HMPREF0078_1287</name>
</gene>
<name>C7HVI6_9FIRM</name>
<dbReference type="HOGENOM" id="CLU_3264886_0_0_9"/>
<evidence type="ECO:0000313" key="2">
    <source>
        <dbReference type="Proteomes" id="UP000003821"/>
    </source>
</evidence>
<evidence type="ECO:0000313" key="1">
    <source>
        <dbReference type="EMBL" id="EEU12269.1"/>
    </source>
</evidence>
<sequence length="41" mass="5224">MILFFMKNYYEKFFKQKNSLNFFKSREFFKIYLVNCSKTHI</sequence>